<keyword evidence="5 8" id="KW-0812">Transmembrane</keyword>
<evidence type="ECO:0000256" key="4">
    <source>
        <dbReference type="ARBA" id="ARBA00022475"/>
    </source>
</evidence>
<protein>
    <recommendedName>
        <fullName evidence="9">Citrate transporter-like domain-containing protein</fullName>
    </recommendedName>
</protein>
<feature type="transmembrane region" description="Helical" evidence="8">
    <location>
        <begin position="420"/>
        <end position="441"/>
    </location>
</feature>
<dbReference type="PANTHER" id="PTHR43568:SF1">
    <property type="entry name" value="P PROTEIN"/>
    <property type="match status" value="1"/>
</dbReference>
<keyword evidence="6 8" id="KW-1133">Transmembrane helix</keyword>
<proteinExistence type="inferred from homology"/>
<gene>
    <name evidence="10" type="ORF">NIES267_64300</name>
</gene>
<evidence type="ECO:0000313" key="11">
    <source>
        <dbReference type="Proteomes" id="UP000218418"/>
    </source>
</evidence>
<dbReference type="InterPro" id="IPR000802">
    <property type="entry name" value="Arsenical_pump_ArsB"/>
</dbReference>
<keyword evidence="4" id="KW-1003">Cell membrane</keyword>
<evidence type="ECO:0000256" key="6">
    <source>
        <dbReference type="ARBA" id="ARBA00022989"/>
    </source>
</evidence>
<feature type="transmembrane region" description="Helical" evidence="8">
    <location>
        <begin position="175"/>
        <end position="198"/>
    </location>
</feature>
<keyword evidence="11" id="KW-1185">Reference proteome</keyword>
<dbReference type="Pfam" id="PF03600">
    <property type="entry name" value="CitMHS"/>
    <property type="match status" value="1"/>
</dbReference>
<dbReference type="InterPro" id="IPR051475">
    <property type="entry name" value="Diverse_Ion_Transporter"/>
</dbReference>
<feature type="transmembrane region" description="Helical" evidence="8">
    <location>
        <begin position="379"/>
        <end position="408"/>
    </location>
</feature>
<comment type="similarity">
    <text evidence="2">Belongs to the CitM (TC 2.A.11) transporter family.</text>
</comment>
<feature type="transmembrane region" description="Helical" evidence="8">
    <location>
        <begin position="134"/>
        <end position="155"/>
    </location>
</feature>
<feature type="transmembrane region" description="Helical" evidence="8">
    <location>
        <begin position="97"/>
        <end position="122"/>
    </location>
</feature>
<dbReference type="EMBL" id="AP018227">
    <property type="protein sequence ID" value="BAY86919.1"/>
    <property type="molecule type" value="Genomic_DNA"/>
</dbReference>
<feature type="transmembrane region" description="Helical" evidence="8">
    <location>
        <begin position="275"/>
        <end position="297"/>
    </location>
</feature>
<keyword evidence="3" id="KW-0813">Transport</keyword>
<evidence type="ECO:0000313" key="10">
    <source>
        <dbReference type="EMBL" id="BAY86919.1"/>
    </source>
</evidence>
<evidence type="ECO:0000256" key="2">
    <source>
        <dbReference type="ARBA" id="ARBA00009843"/>
    </source>
</evidence>
<dbReference type="OrthoDB" id="9765532at2"/>
<evidence type="ECO:0000259" key="9">
    <source>
        <dbReference type="Pfam" id="PF03600"/>
    </source>
</evidence>
<dbReference type="PRINTS" id="PR00758">
    <property type="entry name" value="ARSENICPUMP"/>
</dbReference>
<feature type="domain" description="Citrate transporter-like" evidence="9">
    <location>
        <begin position="19"/>
        <end position="357"/>
    </location>
</feature>
<feature type="transmembrane region" description="Helical" evidence="8">
    <location>
        <begin position="245"/>
        <end position="263"/>
    </location>
</feature>
<name>A0A1Z4M097_9CYAN</name>
<keyword evidence="7 8" id="KW-0472">Membrane</keyword>
<accession>A0A1Z4M097</accession>
<evidence type="ECO:0000256" key="1">
    <source>
        <dbReference type="ARBA" id="ARBA00004651"/>
    </source>
</evidence>
<evidence type="ECO:0000256" key="5">
    <source>
        <dbReference type="ARBA" id="ARBA00022692"/>
    </source>
</evidence>
<organism evidence="10 11">
    <name type="scientific">Calothrix parasitica NIES-267</name>
    <dbReference type="NCBI Taxonomy" id="1973488"/>
    <lineage>
        <taxon>Bacteria</taxon>
        <taxon>Bacillati</taxon>
        <taxon>Cyanobacteriota</taxon>
        <taxon>Cyanophyceae</taxon>
        <taxon>Nostocales</taxon>
        <taxon>Calotrichaceae</taxon>
        <taxon>Calothrix</taxon>
    </lineage>
</organism>
<evidence type="ECO:0000256" key="7">
    <source>
        <dbReference type="ARBA" id="ARBA00023136"/>
    </source>
</evidence>
<dbReference type="GO" id="GO:0005886">
    <property type="term" value="C:plasma membrane"/>
    <property type="evidence" value="ECO:0007669"/>
    <property type="project" value="UniProtKB-SubCell"/>
</dbReference>
<reference evidence="10 11" key="1">
    <citation type="submission" date="2017-06" db="EMBL/GenBank/DDBJ databases">
        <title>Genome sequencing of cyanobaciteial culture collection at National Institute for Environmental Studies (NIES).</title>
        <authorList>
            <person name="Hirose Y."/>
            <person name="Shimura Y."/>
            <person name="Fujisawa T."/>
            <person name="Nakamura Y."/>
            <person name="Kawachi M."/>
        </authorList>
    </citation>
    <scope>NUCLEOTIDE SEQUENCE [LARGE SCALE GENOMIC DNA]</scope>
    <source>
        <strain evidence="10 11">NIES-267</strain>
    </source>
</reference>
<feature type="transmembrane region" description="Helical" evidence="8">
    <location>
        <begin position="219"/>
        <end position="239"/>
    </location>
</feature>
<sequence length="445" mass="47707">MAHWQAMLSSTVFIAVIGLIMTEWINLTVAALLGALLLVFANVMTLEEAIGYIAQSHGTLALFFGVMVLVRAFEATKVFDYLAMQILLLVKGEGKRLLIGIIALTTPICAVLPNATTVMLLAPLIPPIAKELSVNFVPLLILMVFVANSAGLLTSVGDPVTFLVSDAINLSFGDYLLRLSLVGVIAIAVVSLTLPVLFRKIWRTKLDNLRYIPHPQIQHPEALTMGGLIFAFVLIFFVIGDYLPVPISPAAVALLGAALAMLVSHQSKIDTVNNILRDIDWSTLIFFMSTFVLIGGLEKTGVIHGFATILATTIGKNVFFGSIILLIITGILSSIVPNIPLVVAMIPLLKQYLVNVGLVGTEVLASDFSGQLPPSVLPLFYAMLLGASLGGNGTLVGASSNIVAAGIAQQYGRRISFKGFLKYSIPITVLQLIAATIYLLFRFFG</sequence>
<evidence type="ECO:0000256" key="8">
    <source>
        <dbReference type="SAM" id="Phobius"/>
    </source>
</evidence>
<dbReference type="PANTHER" id="PTHR43568">
    <property type="entry name" value="P PROTEIN"/>
    <property type="match status" value="1"/>
</dbReference>
<dbReference type="GO" id="GO:0015105">
    <property type="term" value="F:arsenite transmembrane transporter activity"/>
    <property type="evidence" value="ECO:0007669"/>
    <property type="project" value="InterPro"/>
</dbReference>
<feature type="transmembrane region" description="Helical" evidence="8">
    <location>
        <begin position="12"/>
        <end position="40"/>
    </location>
</feature>
<evidence type="ECO:0000256" key="3">
    <source>
        <dbReference type="ARBA" id="ARBA00022448"/>
    </source>
</evidence>
<dbReference type="Proteomes" id="UP000218418">
    <property type="component" value="Chromosome"/>
</dbReference>
<dbReference type="InterPro" id="IPR004680">
    <property type="entry name" value="Cit_transptr-like_dom"/>
</dbReference>
<dbReference type="AlphaFoldDB" id="A0A1Z4M097"/>
<comment type="subcellular location">
    <subcellularLocation>
        <location evidence="1">Cell membrane</location>
        <topology evidence="1">Multi-pass membrane protein</topology>
    </subcellularLocation>
</comment>
<feature type="transmembrane region" description="Helical" evidence="8">
    <location>
        <begin position="52"/>
        <end position="73"/>
    </location>
</feature>